<keyword evidence="1" id="KW-1133">Transmembrane helix</keyword>
<dbReference type="STRING" id="1774273.LPB03_04100"/>
<dbReference type="EMBL" id="LSFM01000022">
    <property type="protein sequence ID" value="OBY64396.1"/>
    <property type="molecule type" value="Genomic_DNA"/>
</dbReference>
<feature type="transmembrane region" description="Helical" evidence="1">
    <location>
        <begin position="26"/>
        <end position="47"/>
    </location>
</feature>
<proteinExistence type="predicted"/>
<dbReference type="Proteomes" id="UP000092584">
    <property type="component" value="Unassembled WGS sequence"/>
</dbReference>
<keyword evidence="1" id="KW-0812">Transmembrane</keyword>
<gene>
    <name evidence="2" type="ORF">LPB3_08395</name>
</gene>
<evidence type="ECO:0000256" key="1">
    <source>
        <dbReference type="SAM" id="Phobius"/>
    </source>
</evidence>
<dbReference type="KEGG" id="pob:LPB03_04100"/>
<name>A0A1B8TXF5_9FLAO</name>
<dbReference type="AlphaFoldDB" id="A0A1B8TXF5"/>
<dbReference type="InterPro" id="IPR043727">
    <property type="entry name" value="Lmo0937-like"/>
</dbReference>
<evidence type="ECO:0008006" key="4">
    <source>
        <dbReference type="Google" id="ProtNLM"/>
    </source>
</evidence>
<dbReference type="NCBIfam" id="NF033488">
    <property type="entry name" value="lmo0937_fam_TM"/>
    <property type="match status" value="1"/>
</dbReference>
<evidence type="ECO:0000313" key="3">
    <source>
        <dbReference type="Proteomes" id="UP000092584"/>
    </source>
</evidence>
<accession>A0A1B8TXF5</accession>
<reference evidence="3" key="1">
    <citation type="submission" date="2016-02" db="EMBL/GenBank/DDBJ databases">
        <authorList>
            <person name="Shin S.-K."/>
            <person name="Yi H."/>
            <person name="Kim E."/>
        </authorList>
    </citation>
    <scope>NUCLEOTIDE SEQUENCE [LARGE SCALE GENOMIC DNA]</scope>
    <source>
        <strain evidence="3">LPB0003</strain>
    </source>
</reference>
<organism evidence="2 3">
    <name type="scientific">Polaribacter vadi</name>
    <dbReference type="NCBI Taxonomy" id="1774273"/>
    <lineage>
        <taxon>Bacteria</taxon>
        <taxon>Pseudomonadati</taxon>
        <taxon>Bacteroidota</taxon>
        <taxon>Flavobacteriia</taxon>
        <taxon>Flavobacteriales</taxon>
        <taxon>Flavobacteriaceae</taxon>
    </lineage>
</organism>
<protein>
    <recommendedName>
        <fullName evidence="4">Lmo0937 family membrane protein</fullName>
    </recommendedName>
</protein>
<sequence>MDSVNSNLTVSIFLQRTKKTKIMRSILWLVAVICIVVWLLGFLGVIAGMATGNLIHILLVIAIISILYNLITGRKPL</sequence>
<keyword evidence="3" id="KW-1185">Reference proteome</keyword>
<comment type="caution">
    <text evidence="2">The sequence shown here is derived from an EMBL/GenBank/DDBJ whole genome shotgun (WGS) entry which is preliminary data.</text>
</comment>
<dbReference type="Pfam" id="PF18919">
    <property type="entry name" value="DUF5670"/>
    <property type="match status" value="1"/>
</dbReference>
<evidence type="ECO:0000313" key="2">
    <source>
        <dbReference type="EMBL" id="OBY64396.1"/>
    </source>
</evidence>
<keyword evidence="1" id="KW-0472">Membrane</keyword>
<feature type="transmembrane region" description="Helical" evidence="1">
    <location>
        <begin position="53"/>
        <end position="71"/>
    </location>
</feature>